<evidence type="ECO:0008006" key="4">
    <source>
        <dbReference type="Google" id="ProtNLM"/>
    </source>
</evidence>
<organism evidence="2 3">
    <name type="scientific">Lacticaseibacillus paracasei</name>
    <name type="common">Lactobacillus paracasei</name>
    <dbReference type="NCBI Taxonomy" id="1597"/>
    <lineage>
        <taxon>Bacteria</taxon>
        <taxon>Bacillati</taxon>
        <taxon>Bacillota</taxon>
        <taxon>Bacilli</taxon>
        <taxon>Lactobacillales</taxon>
        <taxon>Lactobacillaceae</taxon>
        <taxon>Lacticaseibacillus</taxon>
    </lineage>
</organism>
<comment type="caution">
    <text evidence="2">The sequence shown here is derived from an EMBL/GenBank/DDBJ whole genome shotgun (WGS) entry which is preliminary data.</text>
</comment>
<dbReference type="Proteomes" id="UP001268544">
    <property type="component" value="Unassembled WGS sequence"/>
</dbReference>
<reference evidence="3" key="1">
    <citation type="submission" date="2023-07" db="EMBL/GenBank/DDBJ databases">
        <title>Lacticaseibacillus paracasei KCKM 0992.</title>
        <authorList>
            <person name="Kim T.W."/>
        </authorList>
    </citation>
    <scope>NUCLEOTIDE SEQUENCE [LARGE SCALE GENOMIC DNA]</scope>
    <source>
        <strain evidence="3">KCKM 0992</strain>
    </source>
</reference>
<feature type="transmembrane region" description="Helical" evidence="1">
    <location>
        <begin position="44"/>
        <end position="63"/>
    </location>
</feature>
<feature type="transmembrane region" description="Helical" evidence="1">
    <location>
        <begin position="83"/>
        <end position="105"/>
    </location>
</feature>
<feature type="transmembrane region" description="Helical" evidence="1">
    <location>
        <begin position="219"/>
        <end position="238"/>
    </location>
</feature>
<feature type="transmembrane region" description="Helical" evidence="1">
    <location>
        <begin position="12"/>
        <end position="32"/>
    </location>
</feature>
<dbReference type="EMBL" id="JAVKVH010000001">
    <property type="protein sequence ID" value="MDR7623301.1"/>
    <property type="molecule type" value="Genomic_DNA"/>
</dbReference>
<name>A0ABD5CV18_LACPA</name>
<keyword evidence="1" id="KW-1133">Transmembrane helix</keyword>
<feature type="transmembrane region" description="Helical" evidence="1">
    <location>
        <begin position="125"/>
        <end position="142"/>
    </location>
</feature>
<evidence type="ECO:0000313" key="3">
    <source>
        <dbReference type="Proteomes" id="UP001268544"/>
    </source>
</evidence>
<evidence type="ECO:0000256" key="1">
    <source>
        <dbReference type="SAM" id="Phobius"/>
    </source>
</evidence>
<protein>
    <recommendedName>
        <fullName evidence="4">ABC transporter permease</fullName>
    </recommendedName>
</protein>
<keyword evidence="1" id="KW-0472">Membrane</keyword>
<proteinExistence type="predicted"/>
<gene>
    <name evidence="2" type="ORF">RF672_01380</name>
</gene>
<dbReference type="RefSeq" id="WP_016387865.1">
    <property type="nucleotide sequence ID" value="NZ_CP133786.1"/>
</dbReference>
<evidence type="ECO:0000313" key="2">
    <source>
        <dbReference type="EMBL" id="MDR7623301.1"/>
    </source>
</evidence>
<feature type="transmembrane region" description="Helical" evidence="1">
    <location>
        <begin position="154"/>
        <end position="171"/>
    </location>
</feature>
<sequence>MSEYIIIRVRRLSAIFIVPLLVEFGFFLFLVITKKSSNVLNFHGLWYIAAAATVFVVTAYQLIQCYYAGNDSLWKILPYSKELLALIDMVIYVIGTSAFGIVYQLIQNAAAKHSFEWTTYVGEKLLSLFSLYLLILAACSLFKNIQYPSVGRTLIAITTGIVIALQAFLYFKINGKNITSFMIGISNVGDLKNLAYISGLPYVFFYVKQNQMLQLVNTSLELNGIISISCLILFLVSAKLRKLNYIDLVG</sequence>
<dbReference type="AlphaFoldDB" id="A0ABD5CV18"/>
<accession>A0ABD5CV18</accession>
<keyword evidence="1" id="KW-0812">Transmembrane</keyword>